<dbReference type="Pfam" id="PF24758">
    <property type="entry name" value="LRR_At5g56370"/>
    <property type="match status" value="1"/>
</dbReference>
<protein>
    <submittedName>
        <fullName evidence="3">F-box/LRR-repeat protein</fullName>
    </submittedName>
</protein>
<dbReference type="InterPro" id="IPR053197">
    <property type="entry name" value="F-box_SCFL_complex_component"/>
</dbReference>
<dbReference type="SUPFAM" id="SSF81383">
    <property type="entry name" value="F-box domain"/>
    <property type="match status" value="1"/>
</dbReference>
<dbReference type="PANTHER" id="PTHR34223:SF51">
    <property type="entry name" value="OS06G0556300 PROTEIN"/>
    <property type="match status" value="1"/>
</dbReference>
<keyword evidence="4" id="KW-1185">Reference proteome</keyword>
<dbReference type="SUPFAM" id="SSF52047">
    <property type="entry name" value="RNI-like"/>
    <property type="match status" value="1"/>
</dbReference>
<dbReference type="InterPro" id="IPR055411">
    <property type="entry name" value="LRR_FXL15/At3g58940/PEG3-like"/>
</dbReference>
<dbReference type="PANTHER" id="PTHR34223">
    <property type="entry name" value="OS11G0201299 PROTEIN"/>
    <property type="match status" value="1"/>
</dbReference>
<dbReference type="AlphaFoldDB" id="A0A833QSY9"/>
<dbReference type="CDD" id="cd22160">
    <property type="entry name" value="F-box_AtFBL13-like"/>
    <property type="match status" value="1"/>
</dbReference>
<dbReference type="InterPro" id="IPR001810">
    <property type="entry name" value="F-box_dom"/>
</dbReference>
<feature type="domain" description="F-box" evidence="1">
    <location>
        <begin position="7"/>
        <end position="46"/>
    </location>
</feature>
<evidence type="ECO:0000313" key="4">
    <source>
        <dbReference type="Proteomes" id="UP000623129"/>
    </source>
</evidence>
<evidence type="ECO:0000259" key="2">
    <source>
        <dbReference type="Pfam" id="PF24758"/>
    </source>
</evidence>
<comment type="caution">
    <text evidence="3">The sequence shown here is derived from an EMBL/GenBank/DDBJ whole genome shotgun (WGS) entry which is preliminary data.</text>
</comment>
<feature type="domain" description="F-box/LRR-repeat protein 15/At3g58940/PEG3-like LRR" evidence="2">
    <location>
        <begin position="80"/>
        <end position="198"/>
    </location>
</feature>
<dbReference type="EMBL" id="SWLB01000011">
    <property type="protein sequence ID" value="KAF3332990.1"/>
    <property type="molecule type" value="Genomic_DNA"/>
</dbReference>
<proteinExistence type="predicted"/>
<sequence>MNRIDRLSNLPDTILHHILSLLSTREAGRTCVLAKRWVNLWASLPSLVLDSKGNESNFEHFVNRVFRLRESLSVVSSILPLALPGSIFRCESLEELMLDVPYPGIEPIPDLRPKSISLSRLRRLDINAVVTLYDDFMVKLMSGCALLEELSLRLCKLEFSVIPSDVLKRLLIGSCDHSDMIYIHTPNLLCLELYGALLGGYTFKDMVLWSRQRLNFKVSWMNMIISGAIPGTMPMCSEPFQMLRILNCMERWCR</sequence>
<dbReference type="Pfam" id="PF00646">
    <property type="entry name" value="F-box"/>
    <property type="match status" value="1"/>
</dbReference>
<gene>
    <name evidence="3" type="ORF">FCM35_KLT02567</name>
</gene>
<dbReference type="Proteomes" id="UP000623129">
    <property type="component" value="Unassembled WGS sequence"/>
</dbReference>
<accession>A0A833QSY9</accession>
<dbReference type="Gene3D" id="3.80.10.10">
    <property type="entry name" value="Ribonuclease Inhibitor"/>
    <property type="match status" value="1"/>
</dbReference>
<evidence type="ECO:0000259" key="1">
    <source>
        <dbReference type="Pfam" id="PF00646"/>
    </source>
</evidence>
<dbReference type="OrthoDB" id="677997at2759"/>
<evidence type="ECO:0000313" key="3">
    <source>
        <dbReference type="EMBL" id="KAF3332990.1"/>
    </source>
</evidence>
<dbReference type="InterPro" id="IPR053781">
    <property type="entry name" value="F-box_AtFBL13-like"/>
</dbReference>
<organism evidence="3 4">
    <name type="scientific">Carex littledalei</name>
    <dbReference type="NCBI Taxonomy" id="544730"/>
    <lineage>
        <taxon>Eukaryota</taxon>
        <taxon>Viridiplantae</taxon>
        <taxon>Streptophyta</taxon>
        <taxon>Embryophyta</taxon>
        <taxon>Tracheophyta</taxon>
        <taxon>Spermatophyta</taxon>
        <taxon>Magnoliopsida</taxon>
        <taxon>Liliopsida</taxon>
        <taxon>Poales</taxon>
        <taxon>Cyperaceae</taxon>
        <taxon>Cyperoideae</taxon>
        <taxon>Cariceae</taxon>
        <taxon>Carex</taxon>
        <taxon>Carex subgen. Euthyceras</taxon>
    </lineage>
</organism>
<dbReference type="InterPro" id="IPR032675">
    <property type="entry name" value="LRR_dom_sf"/>
</dbReference>
<dbReference type="InterPro" id="IPR036047">
    <property type="entry name" value="F-box-like_dom_sf"/>
</dbReference>
<name>A0A833QSY9_9POAL</name>
<reference evidence="3" key="1">
    <citation type="submission" date="2020-01" db="EMBL/GenBank/DDBJ databases">
        <title>Genome sequence of Kobresia littledalei, the first chromosome-level genome in the family Cyperaceae.</title>
        <authorList>
            <person name="Qu G."/>
        </authorList>
    </citation>
    <scope>NUCLEOTIDE SEQUENCE</scope>
    <source>
        <strain evidence="3">C.B.Clarke</strain>
        <tissue evidence="3">Leaf</tissue>
    </source>
</reference>